<evidence type="ECO:0000313" key="2">
    <source>
        <dbReference type="EMBL" id="QCT02311.1"/>
    </source>
</evidence>
<reference evidence="2 3" key="1">
    <citation type="submission" date="2019-05" db="EMBL/GenBank/DDBJ databases">
        <authorList>
            <person name="Chen C."/>
        </authorList>
    </citation>
    <scope>NUCLEOTIDE SEQUENCE [LARGE SCALE GENOMIC DNA]</scope>
    <source>
        <strain evidence="2 3">HB172198</strain>
    </source>
</reference>
<dbReference type="Proteomes" id="UP000300879">
    <property type="component" value="Chromosome"/>
</dbReference>
<protein>
    <recommendedName>
        <fullName evidence="4">Lipoprotein</fullName>
    </recommendedName>
</protein>
<accession>A0A4P8XLF3</accession>
<gene>
    <name evidence="2" type="ORF">E6C60_1595</name>
</gene>
<proteinExistence type="predicted"/>
<evidence type="ECO:0000256" key="1">
    <source>
        <dbReference type="SAM" id="MobiDB-lite"/>
    </source>
</evidence>
<feature type="region of interest" description="Disordered" evidence="1">
    <location>
        <begin position="60"/>
        <end position="86"/>
    </location>
</feature>
<evidence type="ECO:0008006" key="4">
    <source>
        <dbReference type="Google" id="ProtNLM"/>
    </source>
</evidence>
<dbReference type="KEGG" id="palo:E6C60_1595"/>
<sequence length="86" mass="9247">MLKNKDDSLSARKAGTVIALGCMLLLAGCNIPSRADTLPLLEAPSSPVHKDVYERSVREDVYPSGGRGERLIQEPTLKPSSALQGR</sequence>
<feature type="compositionally biased region" description="Basic and acidic residues" evidence="1">
    <location>
        <begin position="60"/>
        <end position="72"/>
    </location>
</feature>
<dbReference type="PROSITE" id="PS51257">
    <property type="entry name" value="PROKAR_LIPOPROTEIN"/>
    <property type="match status" value="1"/>
</dbReference>
<dbReference type="EMBL" id="CP040396">
    <property type="protein sequence ID" value="QCT02311.1"/>
    <property type="molecule type" value="Genomic_DNA"/>
</dbReference>
<dbReference type="AlphaFoldDB" id="A0A4P8XLF3"/>
<keyword evidence="3" id="KW-1185">Reference proteome</keyword>
<name>A0A4P8XLF3_9BACL</name>
<organism evidence="2 3">
    <name type="scientific">Paenibacillus algicola</name>
    <dbReference type="NCBI Taxonomy" id="2565926"/>
    <lineage>
        <taxon>Bacteria</taxon>
        <taxon>Bacillati</taxon>
        <taxon>Bacillota</taxon>
        <taxon>Bacilli</taxon>
        <taxon>Bacillales</taxon>
        <taxon>Paenibacillaceae</taxon>
        <taxon>Paenibacillus</taxon>
    </lineage>
</organism>
<evidence type="ECO:0000313" key="3">
    <source>
        <dbReference type="Proteomes" id="UP000300879"/>
    </source>
</evidence>